<dbReference type="PROSITE" id="PS00122">
    <property type="entry name" value="CARBOXYLESTERASE_B_1"/>
    <property type="match status" value="1"/>
</dbReference>
<evidence type="ECO:0000313" key="5">
    <source>
        <dbReference type="EMBL" id="MFC5751255.1"/>
    </source>
</evidence>
<comment type="similarity">
    <text evidence="1 3">Belongs to the type-B carboxylesterase/lipase family.</text>
</comment>
<evidence type="ECO:0000256" key="3">
    <source>
        <dbReference type="RuleBase" id="RU361235"/>
    </source>
</evidence>
<dbReference type="PANTHER" id="PTHR11559">
    <property type="entry name" value="CARBOXYLESTERASE"/>
    <property type="match status" value="1"/>
</dbReference>
<sequence length="528" mass="55610">MPLNVCIRPLPRAVLTVLTALALTATALTPSAAAAPRPGRTVVHTDKGAVRGVDHGEVIEYSGIPYAAPPVGDLRWRPPRPADRWRGVRDAGTAGPDCAQSTVYFRPGKPASEAEDCLYLNVWRPAGVRRPLPVMVWIHGGSYAFGAGADFAPRDMAVQGGAAIVTINYRLGALGFLAHEALDSGGSSGAYGIQDQQAALRWVRRNARAFGGDPGNVTIAGWSAGGASVCTHMISPPARGLFHRAISQSGVYGAGACETRPADAAAGQGRAFAQALGCADTTDAAACLRAKPVAALARAQASQTWSPALGGRTLPLDPATAFRSGRFARVPVLTGTTANESAIYVYEATDAIGQRLTAEDYEAGVRGAFGAPADAVLGRYPSGARPHPASTLSALLTDQGFACGQRRWNRAIAPRVPTYVYEFADPGVPVELIVRPSFPLGAFHQTDLFYLWGVFNPAGRRTPAQDRLAARMIGYWSAFARTGSPGAQGGPRFPRYKAGDPVLRLHPNGDTVDTAFGTAHQCDFWDTL</sequence>
<dbReference type="RefSeq" id="WP_378287155.1">
    <property type="nucleotide sequence ID" value="NZ_JBHSON010000066.1"/>
</dbReference>
<dbReference type="PROSITE" id="PS00941">
    <property type="entry name" value="CARBOXYLESTERASE_B_2"/>
    <property type="match status" value="1"/>
</dbReference>
<dbReference type="InterPro" id="IPR019826">
    <property type="entry name" value="Carboxylesterase_B_AS"/>
</dbReference>
<dbReference type="InterPro" id="IPR002018">
    <property type="entry name" value="CarbesteraseB"/>
</dbReference>
<keyword evidence="2 3" id="KW-0378">Hydrolase</keyword>
<dbReference type="Pfam" id="PF00135">
    <property type="entry name" value="COesterase"/>
    <property type="match status" value="1"/>
</dbReference>
<reference evidence="6" key="1">
    <citation type="journal article" date="2019" name="Int. J. Syst. Evol. Microbiol.">
        <title>The Global Catalogue of Microorganisms (GCM) 10K type strain sequencing project: providing services to taxonomists for standard genome sequencing and annotation.</title>
        <authorList>
            <consortium name="The Broad Institute Genomics Platform"/>
            <consortium name="The Broad Institute Genome Sequencing Center for Infectious Disease"/>
            <person name="Wu L."/>
            <person name="Ma J."/>
        </authorList>
    </citation>
    <scope>NUCLEOTIDE SEQUENCE [LARGE SCALE GENOMIC DNA]</scope>
    <source>
        <strain evidence="6">KCTC 42087</strain>
    </source>
</reference>
<dbReference type="SUPFAM" id="SSF53474">
    <property type="entry name" value="alpha/beta-Hydrolases"/>
    <property type="match status" value="1"/>
</dbReference>
<comment type="caution">
    <text evidence="5">The sequence shown here is derived from an EMBL/GenBank/DDBJ whole genome shotgun (WGS) entry which is preliminary data.</text>
</comment>
<gene>
    <name evidence="5" type="ORF">ACFPZN_37045</name>
</gene>
<dbReference type="Gene3D" id="3.40.50.1820">
    <property type="entry name" value="alpha/beta hydrolase"/>
    <property type="match status" value="1"/>
</dbReference>
<dbReference type="InterPro" id="IPR050309">
    <property type="entry name" value="Type-B_Carboxylest/Lipase"/>
</dbReference>
<feature type="domain" description="Carboxylesterase type B" evidence="4">
    <location>
        <begin position="41"/>
        <end position="525"/>
    </location>
</feature>
<organism evidence="5 6">
    <name type="scientific">Actinomadura rugatobispora</name>
    <dbReference type="NCBI Taxonomy" id="1994"/>
    <lineage>
        <taxon>Bacteria</taxon>
        <taxon>Bacillati</taxon>
        <taxon>Actinomycetota</taxon>
        <taxon>Actinomycetes</taxon>
        <taxon>Streptosporangiales</taxon>
        <taxon>Thermomonosporaceae</taxon>
        <taxon>Actinomadura</taxon>
    </lineage>
</organism>
<dbReference type="InterPro" id="IPR019819">
    <property type="entry name" value="Carboxylesterase_B_CS"/>
</dbReference>
<dbReference type="EC" id="3.1.1.-" evidence="3"/>
<dbReference type="Proteomes" id="UP001596074">
    <property type="component" value="Unassembled WGS sequence"/>
</dbReference>
<dbReference type="InterPro" id="IPR029058">
    <property type="entry name" value="AB_hydrolase_fold"/>
</dbReference>
<dbReference type="EMBL" id="JBHSON010000066">
    <property type="protein sequence ID" value="MFC5751255.1"/>
    <property type="molecule type" value="Genomic_DNA"/>
</dbReference>
<evidence type="ECO:0000259" key="4">
    <source>
        <dbReference type="Pfam" id="PF00135"/>
    </source>
</evidence>
<name>A0ABW1A6T8_9ACTN</name>
<evidence type="ECO:0000256" key="2">
    <source>
        <dbReference type="ARBA" id="ARBA00022801"/>
    </source>
</evidence>
<feature type="chain" id="PRO_5044987855" description="Carboxylic ester hydrolase" evidence="3">
    <location>
        <begin position="35"/>
        <end position="528"/>
    </location>
</feature>
<evidence type="ECO:0000256" key="1">
    <source>
        <dbReference type="ARBA" id="ARBA00005964"/>
    </source>
</evidence>
<protein>
    <recommendedName>
        <fullName evidence="3">Carboxylic ester hydrolase</fullName>
        <ecNumber evidence="3">3.1.1.-</ecNumber>
    </recommendedName>
</protein>
<evidence type="ECO:0000313" key="6">
    <source>
        <dbReference type="Proteomes" id="UP001596074"/>
    </source>
</evidence>
<proteinExistence type="inferred from homology"/>
<keyword evidence="3" id="KW-0732">Signal</keyword>
<keyword evidence="6" id="KW-1185">Reference proteome</keyword>
<feature type="signal peptide" evidence="3">
    <location>
        <begin position="1"/>
        <end position="34"/>
    </location>
</feature>
<accession>A0ABW1A6T8</accession>